<dbReference type="PRINTS" id="PR00762">
    <property type="entry name" value="CLCHANNEL"/>
</dbReference>
<comment type="caution">
    <text evidence="13">The sequence shown here is derived from an EMBL/GenBank/DDBJ whole genome shotgun (WGS) entry which is preliminary data.</text>
</comment>
<feature type="transmembrane region" description="Helical" evidence="11">
    <location>
        <begin position="386"/>
        <end position="409"/>
    </location>
</feature>
<keyword evidence="14" id="KW-1185">Reference proteome</keyword>
<feature type="transmembrane region" description="Helical" evidence="11">
    <location>
        <begin position="194"/>
        <end position="216"/>
    </location>
</feature>
<keyword evidence="6 11" id="KW-0472">Membrane</keyword>
<dbReference type="RefSeq" id="WP_138932819.1">
    <property type="nucleotide sequence ID" value="NZ_SWMU01000006.1"/>
</dbReference>
<dbReference type="Gene3D" id="1.10.3080.10">
    <property type="entry name" value="Clc chloride channel"/>
    <property type="match status" value="1"/>
</dbReference>
<evidence type="ECO:0000256" key="4">
    <source>
        <dbReference type="ARBA" id="ARBA00022989"/>
    </source>
</evidence>
<protein>
    <submittedName>
        <fullName evidence="13">Chloride channel protein</fullName>
    </submittedName>
</protein>
<dbReference type="InterPro" id="IPR001807">
    <property type="entry name" value="ClC"/>
</dbReference>
<feature type="transmembrane region" description="Helical" evidence="11">
    <location>
        <begin position="416"/>
        <end position="433"/>
    </location>
</feature>
<organism evidence="13 14">
    <name type="scientific">Mesohalobacter halotolerans</name>
    <dbReference type="NCBI Taxonomy" id="1883405"/>
    <lineage>
        <taxon>Bacteria</taxon>
        <taxon>Pseudomonadati</taxon>
        <taxon>Bacteroidota</taxon>
        <taxon>Flavobacteriia</taxon>
        <taxon>Flavobacteriales</taxon>
        <taxon>Flavobacteriaceae</taxon>
        <taxon>Mesohalobacter</taxon>
    </lineage>
</organism>
<dbReference type="GO" id="GO:0034707">
    <property type="term" value="C:chloride channel complex"/>
    <property type="evidence" value="ECO:0007669"/>
    <property type="project" value="UniProtKB-KW"/>
</dbReference>
<feature type="transmembrane region" description="Helical" evidence="11">
    <location>
        <begin position="236"/>
        <end position="254"/>
    </location>
</feature>
<dbReference type="PROSITE" id="PS51371">
    <property type="entry name" value="CBS"/>
    <property type="match status" value="2"/>
</dbReference>
<dbReference type="InterPro" id="IPR046342">
    <property type="entry name" value="CBS_dom_sf"/>
</dbReference>
<keyword evidence="7" id="KW-0869">Chloride channel</keyword>
<evidence type="ECO:0000256" key="1">
    <source>
        <dbReference type="ARBA" id="ARBA00004141"/>
    </source>
</evidence>
<name>A0A4U5TPT4_9FLAO</name>
<evidence type="ECO:0000256" key="9">
    <source>
        <dbReference type="ARBA" id="ARBA00023303"/>
    </source>
</evidence>
<evidence type="ECO:0000256" key="6">
    <source>
        <dbReference type="ARBA" id="ARBA00023136"/>
    </source>
</evidence>
<dbReference type="PANTHER" id="PTHR43427">
    <property type="entry name" value="CHLORIDE CHANNEL PROTEIN CLC-E"/>
    <property type="match status" value="1"/>
</dbReference>
<keyword evidence="8" id="KW-0868">Chloride</keyword>
<proteinExistence type="predicted"/>
<gene>
    <name evidence="13" type="ORF">FCN74_11840</name>
</gene>
<keyword evidence="5" id="KW-0406">Ion transport</keyword>
<dbReference type="CDD" id="cd00400">
    <property type="entry name" value="Voltage_gated_ClC"/>
    <property type="match status" value="1"/>
</dbReference>
<dbReference type="PANTHER" id="PTHR43427:SF6">
    <property type="entry name" value="CHLORIDE CHANNEL PROTEIN CLC-E"/>
    <property type="match status" value="1"/>
</dbReference>
<keyword evidence="3 11" id="KW-0812">Transmembrane</keyword>
<dbReference type="Pfam" id="PF00654">
    <property type="entry name" value="Voltage_CLC"/>
    <property type="match status" value="1"/>
</dbReference>
<feature type="transmembrane region" description="Helical" evidence="11">
    <location>
        <begin position="66"/>
        <end position="84"/>
    </location>
</feature>
<dbReference type="OrthoDB" id="9812438at2"/>
<feature type="transmembrane region" description="Helical" evidence="11">
    <location>
        <begin position="322"/>
        <end position="345"/>
    </location>
</feature>
<dbReference type="AlphaFoldDB" id="A0A4U5TPT4"/>
<keyword evidence="10" id="KW-0129">CBS domain</keyword>
<feature type="domain" description="CBS" evidence="12">
    <location>
        <begin position="471"/>
        <end position="531"/>
    </location>
</feature>
<evidence type="ECO:0000256" key="5">
    <source>
        <dbReference type="ARBA" id="ARBA00023065"/>
    </source>
</evidence>
<feature type="transmembrane region" description="Helical" evidence="11">
    <location>
        <begin position="21"/>
        <end position="46"/>
    </location>
</feature>
<keyword evidence="2" id="KW-0813">Transport</keyword>
<dbReference type="Proteomes" id="UP000306552">
    <property type="component" value="Unassembled WGS sequence"/>
</dbReference>
<evidence type="ECO:0000256" key="2">
    <source>
        <dbReference type="ARBA" id="ARBA00022448"/>
    </source>
</evidence>
<dbReference type="InterPro" id="IPR000644">
    <property type="entry name" value="CBS_dom"/>
</dbReference>
<evidence type="ECO:0000259" key="12">
    <source>
        <dbReference type="PROSITE" id="PS51371"/>
    </source>
</evidence>
<feature type="transmembrane region" description="Helical" evidence="11">
    <location>
        <begin position="274"/>
        <end position="292"/>
    </location>
</feature>
<evidence type="ECO:0000256" key="11">
    <source>
        <dbReference type="SAM" id="Phobius"/>
    </source>
</evidence>
<evidence type="ECO:0000256" key="3">
    <source>
        <dbReference type="ARBA" id="ARBA00022692"/>
    </source>
</evidence>
<comment type="subcellular location">
    <subcellularLocation>
        <location evidence="1">Membrane</location>
        <topology evidence="1">Multi-pass membrane protein</topology>
    </subcellularLocation>
</comment>
<dbReference type="EMBL" id="SWMU01000006">
    <property type="protein sequence ID" value="TKS55448.1"/>
    <property type="molecule type" value="Genomic_DNA"/>
</dbReference>
<keyword evidence="4 11" id="KW-1133">Transmembrane helix</keyword>
<reference evidence="13 14" key="1">
    <citation type="submission" date="2019-04" db="EMBL/GenBank/DDBJ databases">
        <title>Psychroflexus halotolerans sp. nov., isolated from a marine solar saltern.</title>
        <authorList>
            <person name="Feng X."/>
        </authorList>
    </citation>
    <scope>NUCLEOTIDE SEQUENCE [LARGE SCALE GENOMIC DNA]</scope>
    <source>
        <strain evidence="13 14">WDS2C27</strain>
    </source>
</reference>
<sequence>MNNFSQHKILFKIIRWKEEYLSHHQFVIILSALIGFTAGLVAVTLKNLAYLLQDWVEKGLLFTFEQVYYFIFPFIGLLLTYLILNHILKARIGQGISSTLFAISQRKGFVKTIQSYASLITAPLTVGLGGSVGLESPTVATSAGLGSILSRYFKVNQATRTLLIGCAAAGAMSSLFKAPIAAIIFAIEIFALDLTLVSMIPLLVASVSAILTSYFFFGSNIILQPQTTSAFQIQDFLYYVILAIICAGFSLLFIKIYTMTFSVFEKFSSKFKRAVIGGMFLGLLIFVFPQLYGEGYPFVNQLLSGDMSFWVNSKLNFGWNNLWFFIGFLFLVMVFKILATSVTIASGGVGGIFAPVLFIGSIIGTCYALIIKQFDLLSNSISDNNFALVGMAGLMSGVMHAPLTAIFLIAEITSGYNLFIPLMICVAISYGISHRFQKHSIYNLELAQRGQLVTHDKDETVLSLLEINQLIERNFVILRIDMSLENIVNEGVVKSSRNIFPVTDQQGKFKGILLLDDIRTLMFKQDLYQDVFVSDLMQTAPDVIELTDCNAKDVMRKFKETDAWNLPVVREGKYVGFISKSKMLTAYRDKLVDLSIQ</sequence>
<dbReference type="GO" id="GO:0005254">
    <property type="term" value="F:chloride channel activity"/>
    <property type="evidence" value="ECO:0007669"/>
    <property type="project" value="UniProtKB-KW"/>
</dbReference>
<evidence type="ECO:0000256" key="8">
    <source>
        <dbReference type="ARBA" id="ARBA00023214"/>
    </source>
</evidence>
<evidence type="ECO:0000256" key="10">
    <source>
        <dbReference type="PROSITE-ProRule" id="PRU00703"/>
    </source>
</evidence>
<feature type="domain" description="CBS" evidence="12">
    <location>
        <begin position="537"/>
        <end position="594"/>
    </location>
</feature>
<dbReference type="Gene3D" id="3.10.580.10">
    <property type="entry name" value="CBS-domain"/>
    <property type="match status" value="1"/>
</dbReference>
<dbReference type="InterPro" id="IPR014743">
    <property type="entry name" value="Cl-channel_core"/>
</dbReference>
<keyword evidence="9" id="KW-0407">Ion channel</keyword>
<feature type="transmembrane region" description="Helical" evidence="11">
    <location>
        <begin position="352"/>
        <end position="374"/>
    </location>
</feature>
<evidence type="ECO:0000256" key="7">
    <source>
        <dbReference type="ARBA" id="ARBA00023173"/>
    </source>
</evidence>
<dbReference type="InterPro" id="IPR050368">
    <property type="entry name" value="ClC-type_chloride_channel"/>
</dbReference>
<evidence type="ECO:0000313" key="14">
    <source>
        <dbReference type="Proteomes" id="UP000306552"/>
    </source>
</evidence>
<dbReference type="SUPFAM" id="SSF54631">
    <property type="entry name" value="CBS-domain pair"/>
    <property type="match status" value="1"/>
</dbReference>
<dbReference type="SUPFAM" id="SSF81340">
    <property type="entry name" value="Clc chloride channel"/>
    <property type="match status" value="1"/>
</dbReference>
<evidence type="ECO:0000313" key="13">
    <source>
        <dbReference type="EMBL" id="TKS55448.1"/>
    </source>
</evidence>
<dbReference type="Pfam" id="PF00571">
    <property type="entry name" value="CBS"/>
    <property type="match status" value="2"/>
</dbReference>
<accession>A0A4U5TPT4</accession>
<feature type="transmembrane region" description="Helical" evidence="11">
    <location>
        <begin position="162"/>
        <end position="187"/>
    </location>
</feature>